<gene>
    <name evidence="1" type="ORF">HAP41_0000030295</name>
</gene>
<name>A0A8T5VDR5_9BRAD</name>
<dbReference type="AlphaFoldDB" id="A0A8T5VDR5"/>
<accession>A0A8T5VDR5</accession>
<protein>
    <submittedName>
        <fullName evidence="1">Uncharacterized protein</fullName>
    </submittedName>
</protein>
<organism evidence="1 2">
    <name type="scientific">Bradyrhizobium barranii subsp. apii</name>
    <dbReference type="NCBI Taxonomy" id="2819348"/>
    <lineage>
        <taxon>Bacteria</taxon>
        <taxon>Pseudomonadati</taxon>
        <taxon>Pseudomonadota</taxon>
        <taxon>Alphaproteobacteria</taxon>
        <taxon>Hyphomicrobiales</taxon>
        <taxon>Nitrobacteraceae</taxon>
        <taxon>Bradyrhizobium</taxon>
        <taxon>Bradyrhizobium barranii</taxon>
    </lineage>
</organism>
<evidence type="ECO:0000313" key="1">
    <source>
        <dbReference type="EMBL" id="UPT84632.1"/>
    </source>
</evidence>
<proteinExistence type="predicted"/>
<evidence type="ECO:0000313" key="2">
    <source>
        <dbReference type="Proteomes" id="UP000551709"/>
    </source>
</evidence>
<dbReference type="Proteomes" id="UP000551709">
    <property type="component" value="Chromosome"/>
</dbReference>
<dbReference type="EMBL" id="CP096255">
    <property type="protein sequence ID" value="UPT84632.1"/>
    <property type="molecule type" value="Genomic_DNA"/>
</dbReference>
<reference evidence="1 2" key="1">
    <citation type="journal article" date="2017" name="Syst. Appl. Microbiol.">
        <title>Soybeans inoculated with root zone soils of Canadian native legumes harbour diverse and novel Bradyrhizobium spp. that possess agricultural potential.</title>
        <authorList>
            <person name="Bromfield E.S.P."/>
            <person name="Cloutier S."/>
            <person name="Tambong J.T."/>
            <person name="Tran Thi T.V."/>
        </authorList>
    </citation>
    <scope>NUCLEOTIDE SEQUENCE [LARGE SCALE GENOMIC DNA]</scope>
    <source>
        <strain evidence="1 2">1S5</strain>
    </source>
</reference>
<sequence>MQEAYGGRCRVDVPQDASTRTIILLVFALAQDLVWTGVGAKLLMGLGTALTAALIATIAVSAREVGGRMAKAQAGFGMLAIRAVEVAASVAIVAFGALLMAGYMATEQLWMFSRQFNARDEERRGHGLQVGTGLAAGSGAGR</sequence>
<dbReference type="RefSeq" id="WP_166093753.1">
    <property type="nucleotide sequence ID" value="NZ_CP096251.1"/>
</dbReference>